<evidence type="ECO:0000313" key="3">
    <source>
        <dbReference type="Proteomes" id="UP000518878"/>
    </source>
</evidence>
<dbReference type="AlphaFoldDB" id="A0A7X5QSL9"/>
<gene>
    <name evidence="2" type="ORF">HBF32_04250</name>
</gene>
<organism evidence="2 3">
    <name type="scientific">Luteibacter yeojuensis</name>
    <dbReference type="NCBI Taxonomy" id="345309"/>
    <lineage>
        <taxon>Bacteria</taxon>
        <taxon>Pseudomonadati</taxon>
        <taxon>Pseudomonadota</taxon>
        <taxon>Gammaproteobacteria</taxon>
        <taxon>Lysobacterales</taxon>
        <taxon>Rhodanobacteraceae</taxon>
        <taxon>Luteibacter</taxon>
    </lineage>
</organism>
<accession>A0A7X5QSL9</accession>
<reference evidence="2 3" key="1">
    <citation type="journal article" date="2006" name="Int. J. Syst. Evol. Microbiol.">
        <title>Dyella yeojuensis sp. nov., isolated from greenhouse soil in Korea.</title>
        <authorList>
            <person name="Kim B.Y."/>
            <person name="Weon H.Y."/>
            <person name="Lee K.H."/>
            <person name="Seok S.J."/>
            <person name="Kwon S.W."/>
            <person name="Go S.J."/>
            <person name="Stackebrandt E."/>
        </authorList>
    </citation>
    <scope>NUCLEOTIDE SEQUENCE [LARGE SCALE GENOMIC DNA]</scope>
    <source>
        <strain evidence="2 3">DSM 17673</strain>
    </source>
</reference>
<feature type="region of interest" description="Disordered" evidence="1">
    <location>
        <begin position="1"/>
        <end position="21"/>
    </location>
</feature>
<comment type="caution">
    <text evidence="2">The sequence shown here is derived from an EMBL/GenBank/DDBJ whole genome shotgun (WGS) entry which is preliminary data.</text>
</comment>
<sequence length="187" mass="20520">MSSPASHSQADRKTVPASTSPRFLTAAESSAWLATRGLAEGPVPGTPGTCFFQFAPRPTFVGLRELFTVLLDDAGPFRGGLLRFDGWQWDGGCESDPTASYRRGRGDWRSLRQAPGFVFGADESAEVADLLALVVERRWSASFYASSKVATWRLRDGNRVDVFAANLGVERRMQHRLVRLGAVLFIP</sequence>
<keyword evidence="3" id="KW-1185">Reference proteome</keyword>
<dbReference type="RefSeq" id="WP_166698374.1">
    <property type="nucleotide sequence ID" value="NZ_JAAQTL010000001.1"/>
</dbReference>
<evidence type="ECO:0000313" key="2">
    <source>
        <dbReference type="EMBL" id="NID14676.1"/>
    </source>
</evidence>
<protein>
    <submittedName>
        <fullName evidence="2">Uncharacterized protein</fullName>
    </submittedName>
</protein>
<dbReference type="Proteomes" id="UP000518878">
    <property type="component" value="Unassembled WGS sequence"/>
</dbReference>
<proteinExistence type="predicted"/>
<evidence type="ECO:0000256" key="1">
    <source>
        <dbReference type="SAM" id="MobiDB-lite"/>
    </source>
</evidence>
<name>A0A7X5QSL9_9GAMM</name>
<dbReference type="EMBL" id="JAAQTL010000001">
    <property type="protein sequence ID" value="NID14676.1"/>
    <property type="molecule type" value="Genomic_DNA"/>
</dbReference>